<evidence type="ECO:0000313" key="8">
    <source>
        <dbReference type="Proteomes" id="UP000193920"/>
    </source>
</evidence>
<dbReference type="Gene3D" id="2.30.30.40">
    <property type="entry name" value="SH3 Domains"/>
    <property type="match status" value="1"/>
</dbReference>
<evidence type="ECO:0000256" key="2">
    <source>
        <dbReference type="ARBA" id="ARBA00022737"/>
    </source>
</evidence>
<dbReference type="PANTHER" id="PTHR48007:SF4">
    <property type="entry name" value="LEUCINE-RICH REPEAT RECEPTOR-LIKE PROTEIN KINASE PXC1"/>
    <property type="match status" value="1"/>
</dbReference>
<comment type="caution">
    <text evidence="7">The sequence shown here is derived from an EMBL/GenBank/DDBJ whole genome shotgun (WGS) entry which is preliminary data.</text>
</comment>
<dbReference type="PANTHER" id="PTHR48007">
    <property type="entry name" value="LEUCINE-RICH REPEAT RECEPTOR-LIKE PROTEIN KINASE PXC1"/>
    <property type="match status" value="1"/>
</dbReference>
<dbReference type="InterPro" id="IPR001452">
    <property type="entry name" value="SH3_domain"/>
</dbReference>
<reference evidence="7 8" key="1">
    <citation type="submission" date="2016-08" db="EMBL/GenBank/DDBJ databases">
        <title>A Parts List for Fungal Cellulosomes Revealed by Comparative Genomics.</title>
        <authorList>
            <consortium name="DOE Joint Genome Institute"/>
            <person name="Haitjema C.H."/>
            <person name="Gilmore S.P."/>
            <person name="Henske J.K."/>
            <person name="Solomon K.V."/>
            <person name="De Groot R."/>
            <person name="Kuo A."/>
            <person name="Mondo S.J."/>
            <person name="Salamov A.A."/>
            <person name="Labutti K."/>
            <person name="Zhao Z."/>
            <person name="Chiniquy J."/>
            <person name="Barry K."/>
            <person name="Brewer H.M."/>
            <person name="Purvine S.O."/>
            <person name="Wright A.T."/>
            <person name="Boxma B."/>
            <person name="Van Alen T."/>
            <person name="Hackstein J.H."/>
            <person name="Baker S.E."/>
            <person name="Grigoriev I.V."/>
            <person name="O'Malley M.A."/>
        </authorList>
    </citation>
    <scope>NUCLEOTIDE SEQUENCE [LARGE SCALE GENOMIC DNA]</scope>
    <source>
        <strain evidence="7 8">G1</strain>
    </source>
</reference>
<feature type="transmembrane region" description="Helical" evidence="5">
    <location>
        <begin position="279"/>
        <end position="302"/>
    </location>
</feature>
<feature type="compositionally biased region" description="Polar residues" evidence="4">
    <location>
        <begin position="753"/>
        <end position="762"/>
    </location>
</feature>
<keyword evidence="5" id="KW-1133">Transmembrane helix</keyword>
<dbReference type="PROSITE" id="PS50002">
    <property type="entry name" value="SH3"/>
    <property type="match status" value="1"/>
</dbReference>
<dbReference type="SUPFAM" id="SSF52058">
    <property type="entry name" value="L domain-like"/>
    <property type="match status" value="1"/>
</dbReference>
<keyword evidence="8" id="KW-1185">Reference proteome</keyword>
<evidence type="ECO:0000256" key="5">
    <source>
        <dbReference type="SAM" id="Phobius"/>
    </source>
</evidence>
<dbReference type="AlphaFoldDB" id="A0A1Y2E993"/>
<dbReference type="PROSITE" id="PS51450">
    <property type="entry name" value="LRR"/>
    <property type="match status" value="1"/>
</dbReference>
<dbReference type="InterPro" id="IPR046959">
    <property type="entry name" value="PRK1-6/SRF4-like"/>
</dbReference>
<evidence type="ECO:0000313" key="7">
    <source>
        <dbReference type="EMBL" id="ORY68140.1"/>
    </source>
</evidence>
<evidence type="ECO:0000256" key="1">
    <source>
        <dbReference type="ARBA" id="ARBA00022443"/>
    </source>
</evidence>
<dbReference type="STRING" id="1754190.A0A1Y2E993"/>
<accession>A0A1Y2E993</accession>
<keyword evidence="5" id="KW-0812">Transmembrane</keyword>
<dbReference type="InterPro" id="IPR001611">
    <property type="entry name" value="Leu-rich_rpt"/>
</dbReference>
<proteinExistence type="predicted"/>
<name>A0A1Y2E993_9FUNG</name>
<feature type="compositionally biased region" description="Gly residues" evidence="4">
    <location>
        <begin position="957"/>
        <end position="967"/>
    </location>
</feature>
<evidence type="ECO:0000256" key="3">
    <source>
        <dbReference type="PROSITE-ProRule" id="PRU00192"/>
    </source>
</evidence>
<feature type="region of interest" description="Disordered" evidence="4">
    <location>
        <begin position="398"/>
        <end position="417"/>
    </location>
</feature>
<dbReference type="InterPro" id="IPR032675">
    <property type="entry name" value="LRR_dom_sf"/>
</dbReference>
<keyword evidence="5" id="KW-0472">Membrane</keyword>
<dbReference type="FunFam" id="3.80.10.10:FF:000383">
    <property type="entry name" value="Leucine-rich repeat receptor protein kinase EMS1"/>
    <property type="match status" value="1"/>
</dbReference>
<organism evidence="7 8">
    <name type="scientific">Neocallimastix californiae</name>
    <dbReference type="NCBI Taxonomy" id="1754190"/>
    <lineage>
        <taxon>Eukaryota</taxon>
        <taxon>Fungi</taxon>
        <taxon>Fungi incertae sedis</taxon>
        <taxon>Chytridiomycota</taxon>
        <taxon>Chytridiomycota incertae sedis</taxon>
        <taxon>Neocallimastigomycetes</taxon>
        <taxon>Neocallimastigales</taxon>
        <taxon>Neocallimastigaceae</taxon>
        <taxon>Neocallimastix</taxon>
    </lineage>
</organism>
<dbReference type="Proteomes" id="UP000193920">
    <property type="component" value="Unassembled WGS sequence"/>
</dbReference>
<dbReference type="SMART" id="SM00326">
    <property type="entry name" value="SH3"/>
    <property type="match status" value="1"/>
</dbReference>
<dbReference type="Gene3D" id="3.80.10.10">
    <property type="entry name" value="Ribonuclease Inhibitor"/>
    <property type="match status" value="1"/>
</dbReference>
<dbReference type="Pfam" id="PF00018">
    <property type="entry name" value="SH3_1"/>
    <property type="match status" value="1"/>
</dbReference>
<feature type="domain" description="SH3" evidence="6">
    <location>
        <begin position="883"/>
        <end position="944"/>
    </location>
</feature>
<feature type="compositionally biased region" description="Low complexity" evidence="4">
    <location>
        <begin position="450"/>
        <end position="479"/>
    </location>
</feature>
<protein>
    <recommendedName>
        <fullName evidence="6">SH3 domain-containing protein</fullName>
    </recommendedName>
</protein>
<gene>
    <name evidence="7" type="ORF">LY90DRAFT_213529</name>
</gene>
<feature type="region of interest" description="Disordered" evidence="4">
    <location>
        <begin position="738"/>
        <end position="762"/>
    </location>
</feature>
<dbReference type="SUPFAM" id="SSF50044">
    <property type="entry name" value="SH3-domain"/>
    <property type="match status" value="1"/>
</dbReference>
<evidence type="ECO:0000259" key="6">
    <source>
        <dbReference type="PROSITE" id="PS50002"/>
    </source>
</evidence>
<feature type="compositionally biased region" description="Low complexity" evidence="4">
    <location>
        <begin position="786"/>
        <end position="802"/>
    </location>
</feature>
<dbReference type="OrthoDB" id="5340910at2759"/>
<keyword evidence="1 3" id="KW-0728">SH3 domain</keyword>
<sequence>MYSKDCEYINYLFKINSISTEWNGNNCCNMEWGPSKTRKRAIEIDDFSNDNNTQFNNEIRDSFFIDYSNNNYDNHSNNKSIYNNGNNNNNNIELGKREEAWINKIVCNVTRNEVKIISIQLQGNHDFKIESETFPKEFGQLSELKSLFLSKHKIKKLSPSISTMKNLEQLVLTNNDIQGEIPIEIGQLKNLIKLNLSGNKLKGSIPESISNLTGLTDIQLDKNHLEGTIPDSLLTLPLNTCSLNNNKRLCLSDNAKSWQSQCKNSVPEFCSDSSGLGKIGFIVLLLVLLFISVLIVFCIIYYRRNGHTIGNFKWTFFQKNKFFHNDSYATPYSNYSQSKLNSSYKMNSSFIPYYPSTKFNHSPKKNNYPEDEPVPSNMPYPSFPPRYLPSTAGTFAYGPSTLNRNKSKSSSKSKTNLHNYTYYDNGQNHDDHYYLHDPMEPPMNIPNHNHNNNNNNHINNTNNINNNNNYPNLNSNSNYKNDKYQKDQRAFNNNNNNNNNNNYDLPYPYYNDYDNHSLQYNGNLNPPMNPLNNFNTINNNNNNINPFNTKYLKNHYSLNTVESDKAQWTDSEVDQYLYSNSFKKKSFSKPKIVVPIRNIFRSKYNTNTNTNTTAINNNNNNNNNNKVLPLEPLHTNLNHPYRNTNNNLNDNNMNGNRKGSHQSLKKIYDKDLPMPKEFKKSKSYSRPPSLNNTHIYPNFLHNSSPNLNLNSNHKMKHHSKKINFFPDLVPNYDYDSDDSLESLSSGLPPPVRTSLQSLSNDSSYLQNSYDRRNTLYGNKNKIIDNQQQQQQQQQLPPLLPQQSPYNPYMDGNPIRKKNNSYYESNNHNSMNYYSNDPNPNINKTSSKKSNNNNNNNNNNNVNNSNNNNNNNNNNNGKINSNSSSNTIYYVVRPYKAQRTDEISIHPGDAVNIFRSFDDGWAEGLNRVTNRIGMFPLNFVQLSGSYDSDPHSKNKNGGYNGGGQGSGTGNNPPMDTDNTKLLLFRQKIAEVDTLRKLLNDPTLSEDRRRKCYSRLKKIESAFH</sequence>
<dbReference type="InterPro" id="IPR036028">
    <property type="entry name" value="SH3-like_dom_sf"/>
</dbReference>
<feature type="compositionally biased region" description="Low complexity" evidence="4">
    <location>
        <begin position="819"/>
        <end position="881"/>
    </location>
</feature>
<evidence type="ECO:0000256" key="4">
    <source>
        <dbReference type="SAM" id="MobiDB-lite"/>
    </source>
</evidence>
<dbReference type="Pfam" id="PF00560">
    <property type="entry name" value="LRR_1"/>
    <property type="match status" value="2"/>
</dbReference>
<dbReference type="EMBL" id="MCOG01000046">
    <property type="protein sequence ID" value="ORY68140.1"/>
    <property type="molecule type" value="Genomic_DNA"/>
</dbReference>
<feature type="region of interest" description="Disordered" evidence="4">
    <location>
        <begin position="785"/>
        <end position="881"/>
    </location>
</feature>
<keyword evidence="2" id="KW-0677">Repeat</keyword>
<feature type="region of interest" description="Disordered" evidence="4">
    <location>
        <begin position="450"/>
        <end position="481"/>
    </location>
</feature>
<feature type="region of interest" description="Disordered" evidence="4">
    <location>
        <begin position="945"/>
        <end position="975"/>
    </location>
</feature>